<evidence type="ECO:0000313" key="1">
    <source>
        <dbReference type="EMBL" id="KAG6769508.1"/>
    </source>
</evidence>
<organism evidence="1 2">
    <name type="scientific">Populus tomentosa</name>
    <name type="common">Chinese white poplar</name>
    <dbReference type="NCBI Taxonomy" id="118781"/>
    <lineage>
        <taxon>Eukaryota</taxon>
        <taxon>Viridiplantae</taxon>
        <taxon>Streptophyta</taxon>
        <taxon>Embryophyta</taxon>
        <taxon>Tracheophyta</taxon>
        <taxon>Spermatophyta</taxon>
        <taxon>Magnoliopsida</taxon>
        <taxon>eudicotyledons</taxon>
        <taxon>Gunneridae</taxon>
        <taxon>Pentapetalae</taxon>
        <taxon>rosids</taxon>
        <taxon>fabids</taxon>
        <taxon>Malpighiales</taxon>
        <taxon>Salicaceae</taxon>
        <taxon>Saliceae</taxon>
        <taxon>Populus</taxon>
    </lineage>
</organism>
<proteinExistence type="predicted"/>
<comment type="caution">
    <text evidence="1">The sequence shown here is derived from an EMBL/GenBank/DDBJ whole genome shotgun (WGS) entry which is preliminary data.</text>
</comment>
<dbReference type="AlphaFoldDB" id="A0A8X7ZDI0"/>
<dbReference type="EMBL" id="JAAWWB010000012">
    <property type="protein sequence ID" value="KAG6769508.1"/>
    <property type="molecule type" value="Genomic_DNA"/>
</dbReference>
<reference evidence="1" key="1">
    <citation type="journal article" date="2020" name="bioRxiv">
        <title>Hybrid origin of Populus tomentosa Carr. identified through genome sequencing and phylogenomic analysis.</title>
        <authorList>
            <person name="An X."/>
            <person name="Gao K."/>
            <person name="Chen Z."/>
            <person name="Li J."/>
            <person name="Yang X."/>
            <person name="Yang X."/>
            <person name="Zhou J."/>
            <person name="Guo T."/>
            <person name="Zhao T."/>
            <person name="Huang S."/>
            <person name="Miao D."/>
            <person name="Khan W.U."/>
            <person name="Rao P."/>
            <person name="Ye M."/>
            <person name="Lei B."/>
            <person name="Liao W."/>
            <person name="Wang J."/>
            <person name="Ji L."/>
            <person name="Li Y."/>
            <person name="Guo B."/>
            <person name="Mustafa N.S."/>
            <person name="Li S."/>
            <person name="Yun Q."/>
            <person name="Keller S.R."/>
            <person name="Mao J."/>
            <person name="Zhang R."/>
            <person name="Strauss S.H."/>
        </authorList>
    </citation>
    <scope>NUCLEOTIDE SEQUENCE</scope>
    <source>
        <strain evidence="1">GM15</strain>
        <tissue evidence="1">Leaf</tissue>
    </source>
</reference>
<accession>A0A8X7ZDI0</accession>
<name>A0A8X7ZDI0_POPTO</name>
<dbReference type="Proteomes" id="UP000886885">
    <property type="component" value="Chromosome 6D"/>
</dbReference>
<keyword evidence="2" id="KW-1185">Reference proteome</keyword>
<protein>
    <submittedName>
        <fullName evidence="1">Uncharacterized protein</fullName>
    </submittedName>
</protein>
<sequence>MQPKWLQKMEAGGGRDRGFVAEGCEKVAIYEGELLLLGYGWRPFKGDEEVVGCVEADTPLLGGGDEDGGNGNLGVAGVAATLVGSSLWVERETR</sequence>
<gene>
    <name evidence="1" type="ORF">POTOM_025147</name>
</gene>
<evidence type="ECO:0000313" key="2">
    <source>
        <dbReference type="Proteomes" id="UP000886885"/>
    </source>
</evidence>